<dbReference type="InterPro" id="IPR021476">
    <property type="entry name" value="Egh16-like"/>
</dbReference>
<evidence type="ECO:0000256" key="1">
    <source>
        <dbReference type="SAM" id="MobiDB-lite"/>
    </source>
</evidence>
<evidence type="ECO:0000313" key="3">
    <source>
        <dbReference type="Proteomes" id="UP000019374"/>
    </source>
</evidence>
<name>T5AJ01_OPHSC</name>
<feature type="compositionally biased region" description="Low complexity" evidence="1">
    <location>
        <begin position="396"/>
        <end position="407"/>
    </location>
</feature>
<dbReference type="HOGENOM" id="CLU_662392_0_0_1"/>
<accession>T5AJ01</accession>
<dbReference type="eggNOG" id="ENOG502SJ8E">
    <property type="taxonomic scope" value="Eukaryota"/>
</dbReference>
<protein>
    <submittedName>
        <fullName evidence="2">MAS3 protein</fullName>
    </submittedName>
</protein>
<proteinExistence type="predicted"/>
<dbReference type="PANTHER" id="PTHR34618:SF3">
    <property type="entry name" value="GEGH 16 PROTEIN"/>
    <property type="match status" value="1"/>
</dbReference>
<dbReference type="AlphaFoldDB" id="T5AJ01"/>
<evidence type="ECO:0000313" key="2">
    <source>
        <dbReference type="EMBL" id="EQL01803.1"/>
    </source>
</evidence>
<feature type="compositionally biased region" description="Low complexity" evidence="1">
    <location>
        <begin position="296"/>
        <end position="332"/>
    </location>
</feature>
<sequence>MDATCGQGFSNGFGMVDGIPRDDDSPDFAQVDSAIIRNAENEKNMSNKCGRTLLSNIDVAKETEKALKFNITQCEAGATLKFTLHMEIEVTLNAPGEQGLNPDAPKGENFPMTVKLPADMNCKGGTTGNVCTLRCRNLSVAGPFGGCIAIQQIGGKQDDPLLNDPPRIDPPGNSLEPNDQEQNDQEQGGGGRGPRLLRRRVNQAGQSRSRLVRRKVNQAGQGKKSQSKKVVNKNIKANGGGGGNNDNKDKDNGGKGGDGGGKNDINNKNNNNDKNDNDKKNDNGNDNGGKGGDGGNNKNNDNNNKINDNNNKNNDNNNKNNKNNGGNGENNDFAPGTKIVSPDQIRTQDKAEDVKKLSEELNISVPKLIKEREDAERGDKAGGENQDQGAGVVGAKQKNQQKNQQKGGQDKKKKQ</sequence>
<feature type="compositionally biased region" description="Basic and acidic residues" evidence="1">
    <location>
        <begin position="346"/>
        <end position="359"/>
    </location>
</feature>
<organism evidence="2 3">
    <name type="scientific">Ophiocordyceps sinensis (strain Co18 / CGMCC 3.14243)</name>
    <name type="common">Yarsagumba caterpillar fungus</name>
    <name type="synonym">Hirsutella sinensis</name>
    <dbReference type="NCBI Taxonomy" id="911162"/>
    <lineage>
        <taxon>Eukaryota</taxon>
        <taxon>Fungi</taxon>
        <taxon>Dikarya</taxon>
        <taxon>Ascomycota</taxon>
        <taxon>Pezizomycotina</taxon>
        <taxon>Sordariomycetes</taxon>
        <taxon>Hypocreomycetidae</taxon>
        <taxon>Hypocreales</taxon>
        <taxon>Ophiocordycipitaceae</taxon>
        <taxon>Ophiocordyceps</taxon>
    </lineage>
</organism>
<dbReference type="OrthoDB" id="3241054at2759"/>
<dbReference type="Proteomes" id="UP000019374">
    <property type="component" value="Unassembled WGS sequence"/>
</dbReference>
<feature type="compositionally biased region" description="Gly residues" evidence="1">
    <location>
        <begin position="286"/>
        <end position="295"/>
    </location>
</feature>
<dbReference type="PANTHER" id="PTHR34618">
    <property type="entry name" value="SURFACE PROTEIN MAS1, PUTATIVE-RELATED"/>
    <property type="match status" value="1"/>
</dbReference>
<feature type="compositionally biased region" description="Basic and acidic residues" evidence="1">
    <location>
        <begin position="271"/>
        <end position="283"/>
    </location>
</feature>
<feature type="compositionally biased region" description="Basic and acidic residues" evidence="1">
    <location>
        <begin position="368"/>
        <end position="382"/>
    </location>
</feature>
<dbReference type="EMBL" id="KE652418">
    <property type="protein sequence ID" value="EQL01803.1"/>
    <property type="molecule type" value="Genomic_DNA"/>
</dbReference>
<dbReference type="Pfam" id="PF11327">
    <property type="entry name" value="Egh16-like"/>
    <property type="match status" value="2"/>
</dbReference>
<feature type="region of interest" description="Disordered" evidence="1">
    <location>
        <begin position="157"/>
        <end position="415"/>
    </location>
</feature>
<gene>
    <name evidence="2" type="ORF">OCS_02480</name>
</gene>
<reference evidence="2 3" key="1">
    <citation type="journal article" date="2013" name="Chin. Sci. Bull.">
        <title>Genome survey uncovers the secrets of sex and lifestyle in caterpillar fungus.</title>
        <authorList>
            <person name="Hu X."/>
            <person name="Zhang Y."/>
            <person name="Xiao G."/>
            <person name="Zheng P."/>
            <person name="Xia Y."/>
            <person name="Zhang X."/>
            <person name="St Leger R.J."/>
            <person name="Liu X."/>
            <person name="Wang C."/>
        </authorList>
    </citation>
    <scope>NUCLEOTIDE SEQUENCE [LARGE SCALE GENOMIC DNA]</scope>
    <source>
        <strain evidence="3">Co18 / CGMCC 3.14243</strain>
        <tissue evidence="2">Fruit-body</tissue>
    </source>
</reference>